<proteinExistence type="predicted"/>
<dbReference type="SUPFAM" id="SSF52047">
    <property type="entry name" value="RNI-like"/>
    <property type="match status" value="1"/>
</dbReference>
<dbReference type="STRING" id="4572.M7Z098"/>
<dbReference type="OMA" id="DQALVHI"/>
<dbReference type="SMART" id="SM00367">
    <property type="entry name" value="LRR_CC"/>
    <property type="match status" value="9"/>
</dbReference>
<sequence>MHADPWVVAEDFNLIDDLSGKNNERINHRMTGKFRRMLMELELKDLYLAGGEATTSWNVKFQIMIANEVILRLDITMESKSIVHLRCKCPRRKEVSVANGLKTNNPFTEKTSDSLTPVMSASRSEGDEALVNEVLTDDELRAVLTRLRPESERDAFGLVCRRWLRIQSSERRRLRARAGPSMLRRLAARFPGILELDLSQSPSRSFYPGVIDDDLDVIAGGFCNLRVLALQNCKGHHLSTPTHVRVKAQDPMRIGRRRRPVHRNLPGGDAKDIGIGWKGLQVAVAASYPAGVLVEEHAGLMQRPGVFLEGRFRRRLYYAGYCLRPENSTLVEIFVALVKCLVLYAGITDVGMVKLGEGLQCLQTLDVSHCKKLSDKGLKVIASGCQKLRQLHIAGCRLITDNLLHAVSKNCLNLEELGAAGCNSITDAGISALADGCHKMKSLDISKCNKVGDPGICKIAEVSSSSLLSLKLLDCSKVGNKSIYSLAKFCCNLETLIIGGCRDISDDSIEALALACCSSLRILRMDWCLKITDASLRSLLCNCKLLAAIDVGCCDQITDAAFQGMEANLFRSELRVLKINNCVDLTVVGVSSVIESCKALEYLDVRSCPQVTRQSCEEAGLQLPGGCKVNFEGSLSESDPSVDRFF</sequence>
<dbReference type="GO" id="GO:0019005">
    <property type="term" value="C:SCF ubiquitin ligase complex"/>
    <property type="evidence" value="ECO:0007669"/>
    <property type="project" value="TreeGrafter"/>
</dbReference>
<dbReference type="eggNOG" id="KOG1947">
    <property type="taxonomic scope" value="Eukaryota"/>
</dbReference>
<reference evidence="2" key="1">
    <citation type="journal article" date="2013" name="Nature">
        <title>Draft genome of the wheat A-genome progenitor Triticum urartu.</title>
        <authorList>
            <person name="Ling H.Q."/>
            <person name="Zhao S."/>
            <person name="Liu D."/>
            <person name="Wang J."/>
            <person name="Sun H."/>
            <person name="Zhang C."/>
            <person name="Fan H."/>
            <person name="Li D."/>
            <person name="Dong L."/>
            <person name="Tao Y."/>
            <person name="Gao C."/>
            <person name="Wu H."/>
            <person name="Li Y."/>
            <person name="Cui Y."/>
            <person name="Guo X."/>
            <person name="Zheng S."/>
            <person name="Wang B."/>
            <person name="Yu K."/>
            <person name="Liang Q."/>
            <person name="Yang W."/>
            <person name="Lou X."/>
            <person name="Chen J."/>
            <person name="Feng M."/>
            <person name="Jian J."/>
            <person name="Zhang X."/>
            <person name="Luo G."/>
            <person name="Jiang Y."/>
            <person name="Liu J."/>
            <person name="Wang Z."/>
            <person name="Sha Y."/>
            <person name="Zhang B."/>
            <person name="Wu H."/>
            <person name="Tang D."/>
            <person name="Shen Q."/>
            <person name="Xue P."/>
            <person name="Zou S."/>
            <person name="Wang X."/>
            <person name="Liu X."/>
            <person name="Wang F."/>
            <person name="Yang Y."/>
            <person name="An X."/>
            <person name="Dong Z."/>
            <person name="Zhang K."/>
            <person name="Zhang X."/>
            <person name="Luo M.C."/>
            <person name="Dvorak J."/>
            <person name="Tong Y."/>
            <person name="Wang J."/>
            <person name="Yang H."/>
            <person name="Li Z."/>
            <person name="Wang D."/>
            <person name="Zhang A."/>
            <person name="Wang J."/>
        </authorList>
    </citation>
    <scope>NUCLEOTIDE SEQUENCE</scope>
</reference>
<dbReference type="PANTHER" id="PTHR13318">
    <property type="entry name" value="PARTNER OF PAIRED, ISOFORM B-RELATED"/>
    <property type="match status" value="1"/>
</dbReference>
<accession>M7Z098</accession>
<dbReference type="AlphaFoldDB" id="M7Z098"/>
<protein>
    <recommendedName>
        <fullName evidence="1">F-box/LRR-repeat protein 15-like leucin rich repeat domain-containing protein</fullName>
    </recommendedName>
</protein>
<evidence type="ECO:0000259" key="1">
    <source>
        <dbReference type="Pfam" id="PF25372"/>
    </source>
</evidence>
<dbReference type="EMBL" id="KD195589">
    <property type="protein sequence ID" value="EMS53347.1"/>
    <property type="molecule type" value="Genomic_DNA"/>
</dbReference>
<dbReference type="InterPro" id="IPR001611">
    <property type="entry name" value="Leu-rich_rpt"/>
</dbReference>
<dbReference type="Pfam" id="PF13516">
    <property type="entry name" value="LRR_6"/>
    <property type="match status" value="1"/>
</dbReference>
<dbReference type="CDD" id="cd22159">
    <property type="entry name" value="F-box_AtTIR1-like"/>
    <property type="match status" value="1"/>
</dbReference>
<evidence type="ECO:0000313" key="2">
    <source>
        <dbReference type="EMBL" id="EMS53347.1"/>
    </source>
</evidence>
<organism evidence="2">
    <name type="scientific">Triticum urartu</name>
    <name type="common">Red wild einkorn</name>
    <name type="synonym">Crithodium urartu</name>
    <dbReference type="NCBI Taxonomy" id="4572"/>
    <lineage>
        <taxon>Eukaryota</taxon>
        <taxon>Viridiplantae</taxon>
        <taxon>Streptophyta</taxon>
        <taxon>Embryophyta</taxon>
        <taxon>Tracheophyta</taxon>
        <taxon>Spermatophyta</taxon>
        <taxon>Magnoliopsida</taxon>
        <taxon>Liliopsida</taxon>
        <taxon>Poales</taxon>
        <taxon>Poaceae</taxon>
        <taxon>BOP clade</taxon>
        <taxon>Pooideae</taxon>
        <taxon>Triticodae</taxon>
        <taxon>Triticeae</taxon>
        <taxon>Triticinae</taxon>
        <taxon>Triticum</taxon>
    </lineage>
</organism>
<dbReference type="PANTHER" id="PTHR13318:SF105">
    <property type="entry name" value="F-BOX_LRR-REPEAT PROTEIN 3"/>
    <property type="match status" value="1"/>
</dbReference>
<dbReference type="Gene3D" id="3.80.10.10">
    <property type="entry name" value="Ribonuclease Inhibitor"/>
    <property type="match status" value="3"/>
</dbReference>
<dbReference type="InterPro" id="IPR057207">
    <property type="entry name" value="FBXL15_LRR"/>
</dbReference>
<dbReference type="GO" id="GO:0031146">
    <property type="term" value="P:SCF-dependent proteasomal ubiquitin-dependent protein catabolic process"/>
    <property type="evidence" value="ECO:0007669"/>
    <property type="project" value="TreeGrafter"/>
</dbReference>
<dbReference type="InterPro" id="IPR032675">
    <property type="entry name" value="LRR_dom_sf"/>
</dbReference>
<dbReference type="InterPro" id="IPR006553">
    <property type="entry name" value="Leu-rich_rpt_Cys-con_subtyp"/>
</dbReference>
<gene>
    <name evidence="2" type="ORF">TRIUR3_32774</name>
</gene>
<name>M7Z098_TRIUA</name>
<dbReference type="Pfam" id="PF25372">
    <property type="entry name" value="DUF7885"/>
    <property type="match status" value="1"/>
</dbReference>
<feature type="domain" description="F-box/LRR-repeat protein 15-like leucin rich repeat" evidence="1">
    <location>
        <begin position="383"/>
        <end position="519"/>
    </location>
</feature>